<keyword evidence="3" id="KW-1185">Reference proteome</keyword>
<proteinExistence type="predicted"/>
<evidence type="ECO:0000313" key="2">
    <source>
        <dbReference type="EMBL" id="TCS82818.1"/>
    </source>
</evidence>
<reference evidence="2 3" key="1">
    <citation type="submission" date="2019-03" db="EMBL/GenBank/DDBJ databases">
        <title>Genomic Encyclopedia of Type Strains, Phase IV (KMG-IV): sequencing the most valuable type-strain genomes for metagenomic binning, comparative biology and taxonomic classification.</title>
        <authorList>
            <person name="Goeker M."/>
        </authorList>
    </citation>
    <scope>NUCLEOTIDE SEQUENCE [LARGE SCALE GENOMIC DNA]</scope>
    <source>
        <strain evidence="2 3">DSM 29489</strain>
    </source>
</reference>
<evidence type="ECO:0000313" key="3">
    <source>
        <dbReference type="Proteomes" id="UP000295726"/>
    </source>
</evidence>
<dbReference type="RefSeq" id="WP_132378031.1">
    <property type="nucleotide sequence ID" value="NZ_DAIQXH010000001.1"/>
</dbReference>
<organism evidence="2 3">
    <name type="scientific">Muricomes intestini</name>
    <dbReference type="NCBI Taxonomy" id="1796634"/>
    <lineage>
        <taxon>Bacteria</taxon>
        <taxon>Bacillati</taxon>
        <taxon>Bacillota</taxon>
        <taxon>Clostridia</taxon>
        <taxon>Lachnospirales</taxon>
        <taxon>Lachnospiraceae</taxon>
        <taxon>Muricomes</taxon>
    </lineage>
</organism>
<dbReference type="Proteomes" id="UP000295726">
    <property type="component" value="Unassembled WGS sequence"/>
</dbReference>
<name>A0A4V2USU8_9FIRM</name>
<gene>
    <name evidence="2" type="ORF">EDD59_101227</name>
</gene>
<keyword evidence="1" id="KW-0732">Signal</keyword>
<comment type="caution">
    <text evidence="2">The sequence shown here is derived from an EMBL/GenBank/DDBJ whole genome shotgun (WGS) entry which is preliminary data.</text>
</comment>
<evidence type="ECO:0000256" key="1">
    <source>
        <dbReference type="SAM" id="SignalP"/>
    </source>
</evidence>
<dbReference type="OrthoDB" id="2061954at2"/>
<dbReference type="AlphaFoldDB" id="A0A4V2USU8"/>
<evidence type="ECO:0008006" key="4">
    <source>
        <dbReference type="Google" id="ProtNLM"/>
    </source>
</evidence>
<dbReference type="SMART" id="SM00710">
    <property type="entry name" value="PbH1"/>
    <property type="match status" value="5"/>
</dbReference>
<dbReference type="EMBL" id="SLZZ01000001">
    <property type="protein sequence ID" value="TCS82818.1"/>
    <property type="molecule type" value="Genomic_DNA"/>
</dbReference>
<protein>
    <recommendedName>
        <fullName evidence="4">Repeat protein (TIGR02543 family)</fullName>
    </recommendedName>
</protein>
<feature type="chain" id="PRO_5021013854" description="Repeat protein (TIGR02543 family)" evidence="1">
    <location>
        <begin position="28"/>
        <end position="1071"/>
    </location>
</feature>
<dbReference type="InterPro" id="IPR006626">
    <property type="entry name" value="PbH1"/>
</dbReference>
<feature type="signal peptide" evidence="1">
    <location>
        <begin position="1"/>
        <end position="27"/>
    </location>
</feature>
<sequence length="1071" mass="117906">MKRCRGAFMILVVSLSLAVYIPMSCEAQEEQVKMTLEEVIPEETSIFEDASGSQYQESEPATALQDVGEEVKVPERTERQMDALRIDAVARVGNTYYKTFDEAFFALPSGGTMYVLKDCIAGHNVTTKSFTIYPEGQNVTVTASPSLEWEPGGIIAVPNDSDRNITGTWTLSGNEGYTLTIDGNRKCSSGILTSLCRTTINLKSGVRLRNGVANGIWNSLGTTNVYEDVSIYNNLHAGIASQGTINMYGGEIYGNGNNGVRGKTVNVAGGLVHHNGSAGVQTQTVDDNTAITVTGGSIYSNASDGVAAYAANGVCTASISGGKIYSNNAAGVRSSASFGTLEISGNANIFHNATGIFNMSAATMSGGIVHSNITEKNGGGIYNSGTLILSGGEIFSNSGTAGGGIYNAGILTLNGTAITNNSARAGSAVYQNGTMNVSGAAWIEENNDVYLPEAGNVITVTGPLTSEKKVALITPSVYTLGRTCVRVGHNEEKGSAVYQKFNLNPKAFYLLRPGDYQSGGANTADTDIVISRAYMIHYEGNYDDDRIRVPKDEKKYWYEATKISGEIPHFGSIGFKGWGRKAEDKEAVYQPGDTVSAAYNEEMTFYALWKTEIKVIYVDNNADSGTAKSEYVTLKECDENNGYEIRKNKNYTEFSRKGYSFAGWADNERDAGTGTVKFPENKKNIVIFDELCQIADEQQKDTVNRPGIPEVKMYSVWNGIPEIKANSVQEFYEGTEVTREMLLSNMKAFDEEDGDITGNIRIICIKYAGRKHTDGAKQEGEIAFWKEDMPADEKLDTWFLQMDKNDSPVTHLITYAVTDSAGTENVLEWPVKVRYNEFPVIEAADRYFTLEEARAGNITEAEIVERALESGRIKVSDQEDDILYPGSILKKVKLVNFKPEEFLEFNKPGYVVLTCSVQDNMGPGGAGKETLIQFTVYILKDGEMVKPEGAKYVRFINRENYEKNADRETKNLSEEEKENLNRNGGLHVDSMWYQNPEYKALLLDLWEEERTADKVWDFSREDVRKVKEYINIHGIGNSREENALSGFLRQFGSFERRMQYVGEGQSYKKNG</sequence>
<accession>A0A4V2USU8</accession>